<protein>
    <submittedName>
        <fullName evidence="3">Reverse transcriptase domain-containing protein</fullName>
    </submittedName>
</protein>
<sequence length="102" mass="11590">MGLSVDAVYIDFNKAFDMVPHRRLIFKLRQMGVIGNLLKWLADLLTGRRQSLCIGDAKYHWKTDHSGVQPGSVPGPIFILIYFNDSLDCLTCEKVMFADNLE</sequence>
<gene>
    <name evidence="1" type="ORF">SSLN_LOCUS19618</name>
</gene>
<keyword evidence="2" id="KW-1185">Reference proteome</keyword>
<name>A0A183TT19_SCHSO</name>
<evidence type="ECO:0000313" key="2">
    <source>
        <dbReference type="Proteomes" id="UP000275846"/>
    </source>
</evidence>
<reference evidence="1 2" key="2">
    <citation type="submission" date="2018-11" db="EMBL/GenBank/DDBJ databases">
        <authorList>
            <consortium name="Pathogen Informatics"/>
        </authorList>
    </citation>
    <scope>NUCLEOTIDE SEQUENCE [LARGE SCALE GENOMIC DNA]</scope>
    <source>
        <strain evidence="1 2">NST_G2</strain>
    </source>
</reference>
<dbReference type="WBParaSite" id="SSLN_0002034901-mRNA-1">
    <property type="protein sequence ID" value="SSLN_0002034901-mRNA-1"/>
    <property type="gene ID" value="SSLN_0002034901"/>
</dbReference>
<dbReference type="AlphaFoldDB" id="A0A183TT19"/>
<evidence type="ECO:0000313" key="1">
    <source>
        <dbReference type="EMBL" id="VDM06004.1"/>
    </source>
</evidence>
<dbReference type="PANTHER" id="PTHR33332">
    <property type="entry name" value="REVERSE TRANSCRIPTASE DOMAIN-CONTAINING PROTEIN"/>
    <property type="match status" value="1"/>
</dbReference>
<proteinExistence type="predicted"/>
<accession>A0A183TT19</accession>
<organism evidence="3">
    <name type="scientific">Schistocephalus solidus</name>
    <name type="common">Tapeworm</name>
    <dbReference type="NCBI Taxonomy" id="70667"/>
    <lineage>
        <taxon>Eukaryota</taxon>
        <taxon>Metazoa</taxon>
        <taxon>Spiralia</taxon>
        <taxon>Lophotrochozoa</taxon>
        <taxon>Platyhelminthes</taxon>
        <taxon>Cestoda</taxon>
        <taxon>Eucestoda</taxon>
        <taxon>Diphyllobothriidea</taxon>
        <taxon>Diphyllobothriidae</taxon>
        <taxon>Schistocephalus</taxon>
    </lineage>
</organism>
<dbReference type="STRING" id="70667.A0A183TT19"/>
<evidence type="ECO:0000313" key="3">
    <source>
        <dbReference type="WBParaSite" id="SSLN_0002034901-mRNA-1"/>
    </source>
</evidence>
<dbReference type="EMBL" id="UYSU01048353">
    <property type="protein sequence ID" value="VDM06004.1"/>
    <property type="molecule type" value="Genomic_DNA"/>
</dbReference>
<reference evidence="3" key="1">
    <citation type="submission" date="2016-06" db="UniProtKB">
        <authorList>
            <consortium name="WormBaseParasite"/>
        </authorList>
    </citation>
    <scope>IDENTIFICATION</scope>
</reference>
<dbReference type="Proteomes" id="UP000275846">
    <property type="component" value="Unassembled WGS sequence"/>
</dbReference>
<dbReference type="OrthoDB" id="10062389at2759"/>